<keyword evidence="3" id="KW-1185">Reference proteome</keyword>
<dbReference type="InterPro" id="IPR035919">
    <property type="entry name" value="EAL_sf"/>
</dbReference>
<proteinExistence type="predicted"/>
<gene>
    <name evidence="2" type="ORF">JW886_06780</name>
</gene>
<dbReference type="Gene3D" id="3.20.20.450">
    <property type="entry name" value="EAL domain"/>
    <property type="match status" value="1"/>
</dbReference>
<evidence type="ECO:0000256" key="1">
    <source>
        <dbReference type="SAM" id="Phobius"/>
    </source>
</evidence>
<keyword evidence="1" id="KW-1133">Transmembrane helix</keyword>
<feature type="transmembrane region" description="Helical" evidence="1">
    <location>
        <begin position="6"/>
        <end position="28"/>
    </location>
</feature>
<dbReference type="AlphaFoldDB" id="A0AA45QQX5"/>
<dbReference type="EMBL" id="CP070872">
    <property type="protein sequence ID" value="QSE76170.1"/>
    <property type="molecule type" value="Genomic_DNA"/>
</dbReference>
<accession>A0AA45QQX5</accession>
<dbReference type="KEGG" id="lti:JW886_06780"/>
<sequence>MLIEIMSFITIIFIALCLISIAVSYFWAKRQNAIYPKTMENVQDYTFFFQSIVDSDGKTSGVEALLRKFDTKTGKWIFPDDIDKFTLREVIFLLHKSFIKTKHPSSFLAINISLKQFADPRYEYFIRWVKGECYPMELRIEFNMQGYSEVNWLKKIRIKKNLKLSRELNVAVILEKIQPSKAYYKKVKWLLNDIHGVKVPLSNFHKKTDNEWLEMNMGDWSRLIRKKNKKIDITEVENEDDLLLADKLEIDNRQGYLIDRPHSE</sequence>
<dbReference type="RefSeq" id="WP_075525506.1">
    <property type="nucleotide sequence ID" value="NZ_JALAGM010000033.1"/>
</dbReference>
<reference evidence="2 3" key="1">
    <citation type="submission" date="2021-02" db="EMBL/GenBank/DDBJ databases">
        <title>Complete genome sequence of Lactococcus lactis strain K_LL004.</title>
        <authorList>
            <person name="Kim H.B."/>
        </authorList>
    </citation>
    <scope>NUCLEOTIDE SEQUENCE [LARGE SCALE GENOMIC DNA]</scope>
    <source>
        <strain evidence="2 3">K_LL004</strain>
    </source>
</reference>
<organism evidence="2 3">
    <name type="scientific">Lactococcus taiwanensis</name>
    <dbReference type="NCBI Taxonomy" id="1151742"/>
    <lineage>
        <taxon>Bacteria</taxon>
        <taxon>Bacillati</taxon>
        <taxon>Bacillota</taxon>
        <taxon>Bacilli</taxon>
        <taxon>Lactobacillales</taxon>
        <taxon>Streptococcaceae</taxon>
        <taxon>Lactococcus</taxon>
    </lineage>
</organism>
<dbReference type="SUPFAM" id="SSF141868">
    <property type="entry name" value="EAL domain-like"/>
    <property type="match status" value="1"/>
</dbReference>
<keyword evidence="1" id="KW-0812">Transmembrane</keyword>
<evidence type="ECO:0000313" key="3">
    <source>
        <dbReference type="Proteomes" id="UP000663608"/>
    </source>
</evidence>
<evidence type="ECO:0000313" key="2">
    <source>
        <dbReference type="EMBL" id="QSE76170.1"/>
    </source>
</evidence>
<dbReference type="Proteomes" id="UP000663608">
    <property type="component" value="Chromosome"/>
</dbReference>
<name>A0AA45QQX5_9LACT</name>
<protein>
    <submittedName>
        <fullName evidence="2">EAL domain-containing protein</fullName>
    </submittedName>
</protein>
<keyword evidence="1" id="KW-0472">Membrane</keyword>